<sequence length="367" mass="40491">MHYLHQPTVLAASDAVSQIGNQYINMNTDTSGPQQTLSSGSLEMNRFKVLSMDPVTSLGLFSSGDNEFSHSKAATLKSSEKPSLYTYSYSGQLPTSYQSNMFDGPAPVYEPLQPDFIYQSPEFGGLSSPEVVSPASEHSLFGVSDEESYFSFVPGTMQTPHSLPFSHMNFASGSLDAAPFTTSVPPLARLSYSSSSVQYFPEASLPLSPSQPLSVGAQVAPLADLDPAMDSSNEVVENTSRRRNRAPKSRPRNKILVKYTCSQADCDVVCSSLPSLARHMQSHKWKGKYPPIRCGSCNRELSNEYSAQRHIMRSPDTSPCKRLRSYNIMCSATCIDFTVRFYPRRPHGKKTVRIELAYARGKYLGRP</sequence>
<dbReference type="Proteomes" id="UP000738359">
    <property type="component" value="Unassembled WGS sequence"/>
</dbReference>
<reference evidence="3" key="1">
    <citation type="journal article" date="2020" name="Fungal Divers.">
        <title>Resolving the Mortierellaceae phylogeny through synthesis of multi-gene phylogenetics and phylogenomics.</title>
        <authorList>
            <person name="Vandepol N."/>
            <person name="Liber J."/>
            <person name="Desiro A."/>
            <person name="Na H."/>
            <person name="Kennedy M."/>
            <person name="Barry K."/>
            <person name="Grigoriev I.V."/>
            <person name="Miller A.N."/>
            <person name="O'Donnell K."/>
            <person name="Stajich J.E."/>
            <person name="Bonito G."/>
        </authorList>
    </citation>
    <scope>NUCLEOTIDE SEQUENCE</scope>
    <source>
        <strain evidence="3">CK1249</strain>
    </source>
</reference>
<dbReference type="OrthoDB" id="2416573at2759"/>
<feature type="region of interest" description="Disordered" evidence="1">
    <location>
        <begin position="228"/>
        <end position="249"/>
    </location>
</feature>
<accession>A0A9P6J586</accession>
<dbReference type="PROSITE" id="PS00028">
    <property type="entry name" value="ZINC_FINGER_C2H2_1"/>
    <property type="match status" value="1"/>
</dbReference>
<protein>
    <recommendedName>
        <fullName evidence="2">C2H2-type domain-containing protein</fullName>
    </recommendedName>
</protein>
<feature type="domain" description="C2H2-type" evidence="2">
    <location>
        <begin position="261"/>
        <end position="283"/>
    </location>
</feature>
<dbReference type="Gene3D" id="3.30.160.60">
    <property type="entry name" value="Classic Zinc Finger"/>
    <property type="match status" value="1"/>
</dbReference>
<dbReference type="EMBL" id="JAAAHY010000526">
    <property type="protein sequence ID" value="KAF9962793.1"/>
    <property type="molecule type" value="Genomic_DNA"/>
</dbReference>
<name>A0A9P6J586_MORAP</name>
<dbReference type="AlphaFoldDB" id="A0A9P6J586"/>
<evidence type="ECO:0000259" key="2">
    <source>
        <dbReference type="PROSITE" id="PS00028"/>
    </source>
</evidence>
<gene>
    <name evidence="3" type="ORF">BGZ70_007887</name>
</gene>
<dbReference type="SMART" id="SM00355">
    <property type="entry name" value="ZnF_C2H2"/>
    <property type="match status" value="1"/>
</dbReference>
<organism evidence="3 4">
    <name type="scientific">Mortierella alpina</name>
    <name type="common">Oleaginous fungus</name>
    <name type="synonym">Mortierella renispora</name>
    <dbReference type="NCBI Taxonomy" id="64518"/>
    <lineage>
        <taxon>Eukaryota</taxon>
        <taxon>Fungi</taxon>
        <taxon>Fungi incertae sedis</taxon>
        <taxon>Mucoromycota</taxon>
        <taxon>Mortierellomycotina</taxon>
        <taxon>Mortierellomycetes</taxon>
        <taxon>Mortierellales</taxon>
        <taxon>Mortierellaceae</taxon>
        <taxon>Mortierella</taxon>
    </lineage>
</organism>
<evidence type="ECO:0000313" key="3">
    <source>
        <dbReference type="EMBL" id="KAF9962793.1"/>
    </source>
</evidence>
<evidence type="ECO:0000256" key="1">
    <source>
        <dbReference type="SAM" id="MobiDB-lite"/>
    </source>
</evidence>
<evidence type="ECO:0000313" key="4">
    <source>
        <dbReference type="Proteomes" id="UP000738359"/>
    </source>
</evidence>
<dbReference type="InterPro" id="IPR013087">
    <property type="entry name" value="Znf_C2H2_type"/>
</dbReference>
<comment type="caution">
    <text evidence="3">The sequence shown here is derived from an EMBL/GenBank/DDBJ whole genome shotgun (WGS) entry which is preliminary data.</text>
</comment>
<proteinExistence type="predicted"/>
<keyword evidence="4" id="KW-1185">Reference proteome</keyword>